<proteinExistence type="inferred from homology"/>
<dbReference type="InterPro" id="IPR034786">
    <property type="entry name" value="MAR"/>
</dbReference>
<dbReference type="InterPro" id="IPR056798">
    <property type="entry name" value="ADH_Fe_C"/>
</dbReference>
<reference evidence="6 7" key="1">
    <citation type="submission" date="2019-03" db="EMBL/GenBank/DDBJ databases">
        <title>Genomics of glacier-inhabiting Cryobacterium strains.</title>
        <authorList>
            <person name="Liu Q."/>
            <person name="Xin Y.-H."/>
        </authorList>
    </citation>
    <scope>NUCLEOTIDE SEQUENCE [LARGE SCALE GENOMIC DNA]</scope>
    <source>
        <strain evidence="6 7">TMT4-23</strain>
    </source>
</reference>
<keyword evidence="3" id="KW-0520">NAD</keyword>
<feature type="domain" description="Alcohol dehydrogenase iron-type/glycerol dehydrogenase GldA" evidence="4">
    <location>
        <begin position="10"/>
        <end position="167"/>
    </location>
</feature>
<gene>
    <name evidence="6" type="ORF">E3O65_14765</name>
</gene>
<accession>A0ABY2IV13</accession>
<dbReference type="InterPro" id="IPR039697">
    <property type="entry name" value="Alcohol_dehydrogenase_Fe"/>
</dbReference>
<dbReference type="PANTHER" id="PTHR11496">
    <property type="entry name" value="ALCOHOL DEHYDROGENASE"/>
    <property type="match status" value="1"/>
</dbReference>
<dbReference type="Pfam" id="PF25137">
    <property type="entry name" value="ADH_Fe_C"/>
    <property type="match status" value="1"/>
</dbReference>
<dbReference type="Proteomes" id="UP000298355">
    <property type="component" value="Unassembled WGS sequence"/>
</dbReference>
<evidence type="ECO:0000256" key="1">
    <source>
        <dbReference type="ARBA" id="ARBA00007358"/>
    </source>
</evidence>
<name>A0ABY2IV13_9MICO</name>
<protein>
    <submittedName>
        <fullName evidence="6">Maleylacetate reductase</fullName>
    </submittedName>
</protein>
<dbReference type="Gene3D" id="3.40.50.1970">
    <property type="match status" value="1"/>
</dbReference>
<dbReference type="Pfam" id="PF00465">
    <property type="entry name" value="Fe-ADH"/>
    <property type="match status" value="1"/>
</dbReference>
<dbReference type="EMBL" id="SOGJ01000034">
    <property type="protein sequence ID" value="TFC95450.1"/>
    <property type="molecule type" value="Genomic_DNA"/>
</dbReference>
<feature type="domain" description="Fe-containing alcohol dehydrogenase-like C-terminal" evidence="5">
    <location>
        <begin position="180"/>
        <end position="376"/>
    </location>
</feature>
<evidence type="ECO:0000256" key="3">
    <source>
        <dbReference type="ARBA" id="ARBA00023027"/>
    </source>
</evidence>
<dbReference type="PANTHER" id="PTHR11496:SF102">
    <property type="entry name" value="ALCOHOL DEHYDROGENASE 4"/>
    <property type="match status" value="1"/>
</dbReference>
<evidence type="ECO:0000259" key="4">
    <source>
        <dbReference type="Pfam" id="PF00465"/>
    </source>
</evidence>
<dbReference type="SUPFAM" id="SSF56796">
    <property type="entry name" value="Dehydroquinate synthase-like"/>
    <property type="match status" value="1"/>
</dbReference>
<evidence type="ECO:0000313" key="7">
    <source>
        <dbReference type="Proteomes" id="UP000298355"/>
    </source>
</evidence>
<organism evidence="6 7">
    <name type="scientific">Cryobacterium breve</name>
    <dbReference type="NCBI Taxonomy" id="1259258"/>
    <lineage>
        <taxon>Bacteria</taxon>
        <taxon>Bacillati</taxon>
        <taxon>Actinomycetota</taxon>
        <taxon>Actinomycetes</taxon>
        <taxon>Micrococcales</taxon>
        <taxon>Microbacteriaceae</taxon>
        <taxon>Cryobacterium</taxon>
    </lineage>
</organism>
<comment type="similarity">
    <text evidence="1">Belongs to the iron-containing alcohol dehydrogenase family.</text>
</comment>
<dbReference type="InterPro" id="IPR001670">
    <property type="entry name" value="ADH_Fe/GldA"/>
</dbReference>
<keyword evidence="2" id="KW-0560">Oxidoreductase</keyword>
<evidence type="ECO:0000259" key="5">
    <source>
        <dbReference type="Pfam" id="PF25137"/>
    </source>
</evidence>
<keyword evidence="7" id="KW-1185">Reference proteome</keyword>
<dbReference type="Gene3D" id="1.20.1090.10">
    <property type="entry name" value="Dehydroquinate synthase-like - alpha domain"/>
    <property type="match status" value="1"/>
</dbReference>
<evidence type="ECO:0000256" key="2">
    <source>
        <dbReference type="ARBA" id="ARBA00023002"/>
    </source>
</evidence>
<dbReference type="CDD" id="cd08177">
    <property type="entry name" value="MAR"/>
    <property type="match status" value="1"/>
</dbReference>
<comment type="caution">
    <text evidence="6">The sequence shown here is derived from an EMBL/GenBank/DDBJ whole genome shotgun (WGS) entry which is preliminary data.</text>
</comment>
<sequence length="384" mass="39578">MPDFEYRTQPQRVLFGTGRAGELLTTVLAELGDRAAIPHASAPGAPRVMVIATRRELERSAAALAGIRAVLMFDEVVQHVSAESAERAQRAAETAGIDVIVAVGGGSAIGLAKILARRSQRPRGLPIVAVPTTYSGSEATAVWGLLENGVKTTGFDPRVLPGTVIYDAALTLSLPRELSVSSALNALAHGVDALWAPGANPVSALIAAEGIRLVARALPRIAASDGDISESDLVRRGIQGALSGRVDALYGAYLSASAFSSAGSGLHHKVCHVLGGAFGLPHAQTHAIVLPHVLALNVPAAPVAEAQIARALGTRSAVAGLLALRDSVQGPTALRDVGFRESDIPRAAALILPAVPASNPRTVTPDDLTLLLRNAWAGTAPLQP</sequence>
<evidence type="ECO:0000313" key="6">
    <source>
        <dbReference type="EMBL" id="TFC95450.1"/>
    </source>
</evidence>